<protein>
    <submittedName>
        <fullName evidence="1">Uncharacterized protein</fullName>
    </submittedName>
</protein>
<organism evidence="1">
    <name type="scientific">Francisella tularensis subsp. holarctica</name>
    <dbReference type="NCBI Taxonomy" id="119857"/>
    <lineage>
        <taxon>Bacteria</taxon>
        <taxon>Pseudomonadati</taxon>
        <taxon>Pseudomonadota</taxon>
        <taxon>Gammaproteobacteria</taxon>
        <taxon>Thiotrichales</taxon>
        <taxon>Francisellaceae</taxon>
        <taxon>Francisella</taxon>
    </lineage>
</organism>
<name>A0A0B3VX58_FRATU</name>
<dbReference type="RefSeq" id="WP_003014466.1">
    <property type="nucleotide sequence ID" value="NZ_CP009693.1"/>
</dbReference>
<dbReference type="KEGG" id="ftc:DA46_410"/>
<dbReference type="EMBL" id="JAAGKH010000013">
    <property type="protein sequence ID" value="NDR88592.1"/>
    <property type="molecule type" value="Genomic_DNA"/>
</dbReference>
<dbReference type="KEGG" id="ftz:CH68_317"/>
<dbReference type="AlphaFoldDB" id="A0A0B3VX58"/>
<dbReference type="EMBL" id="JAAGJP010000019">
    <property type="protein sequence ID" value="NDS68237.1"/>
    <property type="molecule type" value="Genomic_DNA"/>
</dbReference>
<evidence type="ECO:0000313" key="2">
    <source>
        <dbReference type="EMBL" id="NDS68237.1"/>
    </source>
</evidence>
<dbReference type="HOGENOM" id="CLU_2034639_0_0_6"/>
<sequence>MRLLILFIAVMFSFDSYATIYEKYQNGVPEFSNQQSQGAKQLNLSDDPVSVIDMNSIPHTIVWGRAQQQQYLPYSQLQEDTLQGAFPEEFTDNYFDFYGRNYQYHSLMSSTMGVSMYTPFGANNMRLQRNY</sequence>
<dbReference type="KEGG" id="ftv:CH67_583"/>
<dbReference type="OMA" id="YAENGAN"/>
<reference evidence="1" key="2">
    <citation type="submission" date="2020-02" db="EMBL/GenBank/DDBJ databases">
        <title>Using affinity propagation clustering for identifying bacterial clades and subclades with whole-genome sequences of Francisella tularensis.</title>
        <authorList>
            <person name="Homeier-Bachmann T."/>
            <person name="Abdel-Glil M.Y."/>
            <person name="Hackbart A."/>
            <person name="Hotzel H."/>
            <person name="Tomaso H."/>
        </authorList>
    </citation>
    <scope>NUCLEOTIDE SEQUENCE</scope>
    <source>
        <strain evidence="2">15T0085</strain>
        <strain evidence="1">17T1429</strain>
    </source>
</reference>
<gene>
    <name evidence="2" type="ORF">FWI86_03950</name>
    <name evidence="1" type="ORF">FWJ04_02560</name>
</gene>
<accession>A0A0B3VX58</accession>
<proteinExistence type="predicted"/>
<reference evidence="1" key="1">
    <citation type="submission" date="2019-08" db="EMBL/GenBank/DDBJ databases">
        <authorList>
            <person name="Busch A."/>
        </authorList>
    </citation>
    <scope>NUCLEOTIDE SEQUENCE</scope>
    <source>
        <strain evidence="2">15T0085</strain>
        <strain evidence="1">17T1429</strain>
    </source>
</reference>
<comment type="caution">
    <text evidence="1">The sequence shown here is derived from an EMBL/GenBank/DDBJ whole genome shotgun (WGS) entry which is preliminary data.</text>
</comment>
<evidence type="ECO:0000313" key="1">
    <source>
        <dbReference type="EMBL" id="NDR88592.1"/>
    </source>
</evidence>